<sequence length="68" mass="7095">MSYSTQDTDDFNTGGITTGVVGNMAGAQVLLQSPPDITSWSGPTTLASPSILLHNRATKPTGRCQEIS</sequence>
<comment type="caution">
    <text evidence="1">The sequence shown here is derived from an EMBL/GenBank/DDBJ whole genome shotgun (WGS) entry which is preliminary data.</text>
</comment>
<reference evidence="1 2" key="1">
    <citation type="submission" date="2017-10" db="EMBL/GenBank/DDBJ databases">
        <title>Comparative genomics in systemic dimorphic fungi from Ajellomycetaceae.</title>
        <authorList>
            <person name="Munoz J.F."/>
            <person name="Mcewen J.G."/>
            <person name="Clay O.K."/>
            <person name="Cuomo C.A."/>
        </authorList>
    </citation>
    <scope>NUCLEOTIDE SEQUENCE [LARGE SCALE GENOMIC DNA]</scope>
    <source>
        <strain evidence="1 2">UAMH7299</strain>
    </source>
</reference>
<organism evidence="1 2">
    <name type="scientific">Polytolypa hystricis (strain UAMH7299)</name>
    <dbReference type="NCBI Taxonomy" id="1447883"/>
    <lineage>
        <taxon>Eukaryota</taxon>
        <taxon>Fungi</taxon>
        <taxon>Dikarya</taxon>
        <taxon>Ascomycota</taxon>
        <taxon>Pezizomycotina</taxon>
        <taxon>Eurotiomycetes</taxon>
        <taxon>Eurotiomycetidae</taxon>
        <taxon>Onygenales</taxon>
        <taxon>Onygenales incertae sedis</taxon>
        <taxon>Polytolypa</taxon>
    </lineage>
</organism>
<name>A0A2B7YIX7_POLH7</name>
<evidence type="ECO:0000313" key="1">
    <source>
        <dbReference type="EMBL" id="PGH21516.1"/>
    </source>
</evidence>
<gene>
    <name evidence="1" type="ORF">AJ80_03184</name>
</gene>
<dbReference type="EMBL" id="PDNA01000034">
    <property type="protein sequence ID" value="PGH21516.1"/>
    <property type="molecule type" value="Genomic_DNA"/>
</dbReference>
<keyword evidence="2" id="KW-1185">Reference proteome</keyword>
<dbReference type="AlphaFoldDB" id="A0A2B7YIX7"/>
<evidence type="ECO:0000313" key="2">
    <source>
        <dbReference type="Proteomes" id="UP000224634"/>
    </source>
</evidence>
<proteinExistence type="predicted"/>
<dbReference type="Proteomes" id="UP000224634">
    <property type="component" value="Unassembled WGS sequence"/>
</dbReference>
<accession>A0A2B7YIX7</accession>
<protein>
    <submittedName>
        <fullName evidence="1">Uncharacterized protein</fullName>
    </submittedName>
</protein>